<organism evidence="1 2">
    <name type="scientific">Flavobacterium degerlachei</name>
    <dbReference type="NCBI Taxonomy" id="229203"/>
    <lineage>
        <taxon>Bacteria</taxon>
        <taxon>Pseudomonadati</taxon>
        <taxon>Bacteroidota</taxon>
        <taxon>Flavobacteriia</taxon>
        <taxon>Flavobacteriales</taxon>
        <taxon>Flavobacteriaceae</taxon>
        <taxon>Flavobacterium</taxon>
    </lineage>
</organism>
<dbReference type="EMBL" id="FNMV01000004">
    <property type="protein sequence ID" value="SDW64449.1"/>
    <property type="molecule type" value="Genomic_DNA"/>
</dbReference>
<dbReference type="PANTHER" id="PTHR17985">
    <property type="entry name" value="SER/THR-RICH PROTEIN T10 IN DGCR REGION"/>
    <property type="match status" value="1"/>
</dbReference>
<sequence length="236" mass="27195">MCTVSFVKSFDKIIITSNRDEKVIRPNAIAPQNYIIKGKNVIFPKDPRAGGTWYVVDETGTVLVLLNGASEKHQLELPYRKSRGLIVLDLISSVSPKDFWKEMDLVNIEPFTLVLFQNEKLFQLRWNGESKETVELNCSEKHIWSSSTLYPADIRKERSDAFYSFLDNNPIISENEIYQFHRYSDSENQEKGLVINRNNELKTLSITQSVIEKNKVAILHYDLVAQKDTCTSFIII</sequence>
<dbReference type="PANTHER" id="PTHR17985:SF8">
    <property type="entry name" value="TRANSPORT AND GOLGI ORGANIZATION PROTEIN 2 HOMOLOG"/>
    <property type="match status" value="1"/>
</dbReference>
<keyword evidence="2" id="KW-1185">Reference proteome</keyword>
<evidence type="ECO:0000313" key="1">
    <source>
        <dbReference type="EMBL" id="SDW64449.1"/>
    </source>
</evidence>
<reference evidence="2" key="1">
    <citation type="submission" date="2016-10" db="EMBL/GenBank/DDBJ databases">
        <authorList>
            <person name="Varghese N."/>
            <person name="Submissions S."/>
        </authorList>
    </citation>
    <scope>NUCLEOTIDE SEQUENCE [LARGE SCALE GENOMIC DNA]</scope>
    <source>
        <strain evidence="2">DSM 15718</strain>
    </source>
</reference>
<dbReference type="Pfam" id="PF05742">
    <property type="entry name" value="TANGO2"/>
    <property type="match status" value="1"/>
</dbReference>
<dbReference type="Proteomes" id="UP000198569">
    <property type="component" value="Unassembled WGS sequence"/>
</dbReference>
<dbReference type="RefSeq" id="WP_091430348.1">
    <property type="nucleotide sequence ID" value="NZ_FNMV01000004.1"/>
</dbReference>
<protein>
    <submittedName>
        <fullName evidence="1">Transport and Golgi organisation 2</fullName>
    </submittedName>
</protein>
<gene>
    <name evidence="1" type="ORF">SAMN05444338_10411</name>
</gene>
<accession>A0A1H2V9A4</accession>
<dbReference type="STRING" id="229203.SAMN05444338_10411"/>
<evidence type="ECO:0000313" key="2">
    <source>
        <dbReference type="Proteomes" id="UP000198569"/>
    </source>
</evidence>
<proteinExistence type="predicted"/>
<dbReference type="OrthoDB" id="4380123at2"/>
<dbReference type="AlphaFoldDB" id="A0A1H2V9A4"/>
<dbReference type="InterPro" id="IPR008551">
    <property type="entry name" value="TANGO2"/>
</dbReference>
<name>A0A1H2V9A4_9FLAO</name>